<sequence length="1166" mass="128413">MGQSDWDAHRAEIERIYLRERKSLNELRQFMESTYGFRKTKYQYEAQFKQWGFKKYRMGAENWKYVKRQIEKRTNDGKQSDVFIDGTLRSPKTVQMEIRRQGFQTAIEKYSTEPSPPGTIGVVVCSPGPSALQLLWPPNLPWFIFSKAALRSIERNCSSWHSAVNATMSNQTFSPTQKRGRAVQLINSGVTNGLSSLLAGKAVDYLRTTQCSLRVAAILSSIMPEEHQGENMLISECLCGLRGEADIMERLRVALFLVSNSFRVGDPDESSYKHRAGQGRQRRSDSVITEEDRISKQDETIMAIFYMSGLNTVQSVKRLLSTPGPTAHAISLKLWTSAVRTHDLKAIRVALRAGISPDTQVIFEDSPERPLIVAAESENPAVALQMTRLLLSYNAGSDDSEVLQEALYHATKSKNLELVDILLSRGVHVSGTTLKAAIESEIPSLLQTLLDADCDVNKRADNLLTAGYSILGIAVERNDALLVQKILGLGANVDVHQDVSFREGITSYVCWSTTLGLAAVKGNDVIIDLLLAAGADVNHESSERYYIPPLVLAVANGHKSVTKRLLEEGADVARGDATRDKTLVQRALARDDLELCRILMAEGAIVDAELMQDYYSSTLMKKVNENDVDTVSLLLSWGARVDDIHKGAPDTVLGAAISKGNCEMIEILLRAGAVNTGEKLIRIGNVQTARYLENCGRLDDILLAYGQPILVSAIKSKTDALVEFLLERGVDRQSGNIGRRPFQSVTRHDSDTSDVTCSPLAAATFWGNFPLAKILVERGASISDLELCEAVKHTNFDFIDLFLRQLVHRPCAAPNAYAKAIQYPHTAFIVDRFLDAGIDPRGKVVSNGFSSLLYLHQLHGTIDTELLESVLEQAVIWQSGRFLQTFLKVTTWTSIAKGRALTVCLRYKNTHLVQDLLNAGADVNQQISIHPTHSMPLVMAVQMQDVSLIRKLLGASADIKWIPPEHGDTILQRAVRTGNKEIVDILIAAGADVNAPASRRRGKTALQLATHDGNIELVETLLGAGADVNQEPAEEGGATALQFASIRGYIGIARKLLDEGADVNAPKSIFWGRTALEGAAEGGRIDMLQLLLNEGASVQGAGRRQYIRAIKLAEKRTHYAAAELLRSCGGWSESDELRLELELFDVQEKVAIHRQRAKEKESSESG</sequence>
<dbReference type="Proteomes" id="UP001201262">
    <property type="component" value="Unassembled WGS sequence"/>
</dbReference>
<feature type="repeat" description="ANK" evidence="3">
    <location>
        <begin position="549"/>
        <end position="577"/>
    </location>
</feature>
<dbReference type="InterPro" id="IPR025676">
    <property type="entry name" value="Clr5_dom"/>
</dbReference>
<feature type="repeat" description="ANK" evidence="3">
    <location>
        <begin position="1071"/>
        <end position="1103"/>
    </location>
</feature>
<name>A0AAD4KKX6_9EURO</name>
<dbReference type="AlphaFoldDB" id="A0AAD4KKX6"/>
<dbReference type="PANTHER" id="PTHR24198:SF165">
    <property type="entry name" value="ANKYRIN REPEAT-CONTAINING PROTEIN-RELATED"/>
    <property type="match status" value="1"/>
</dbReference>
<feature type="repeat" description="ANK" evidence="3">
    <location>
        <begin position="513"/>
        <end position="542"/>
    </location>
</feature>
<organism evidence="6 7">
    <name type="scientific">Talaromyces proteolyticus</name>
    <dbReference type="NCBI Taxonomy" id="1131652"/>
    <lineage>
        <taxon>Eukaryota</taxon>
        <taxon>Fungi</taxon>
        <taxon>Dikarya</taxon>
        <taxon>Ascomycota</taxon>
        <taxon>Pezizomycotina</taxon>
        <taxon>Eurotiomycetes</taxon>
        <taxon>Eurotiomycetidae</taxon>
        <taxon>Eurotiales</taxon>
        <taxon>Trichocomaceae</taxon>
        <taxon>Talaromyces</taxon>
        <taxon>Talaromyces sect. Bacilispori</taxon>
    </lineage>
</organism>
<dbReference type="InterPro" id="IPR002110">
    <property type="entry name" value="Ankyrin_rpt"/>
</dbReference>
<dbReference type="EMBL" id="JAJTJA010000013">
    <property type="protein sequence ID" value="KAH8690778.1"/>
    <property type="molecule type" value="Genomic_DNA"/>
</dbReference>
<dbReference type="SMART" id="SM00248">
    <property type="entry name" value="ANK"/>
    <property type="match status" value="14"/>
</dbReference>
<dbReference type="PANTHER" id="PTHR24198">
    <property type="entry name" value="ANKYRIN REPEAT AND PROTEIN KINASE DOMAIN-CONTAINING PROTEIN"/>
    <property type="match status" value="1"/>
</dbReference>
<gene>
    <name evidence="6" type="ORF">BGW36DRAFT_440106</name>
</gene>
<feature type="region of interest" description="Disordered" evidence="4">
    <location>
        <begin position="268"/>
        <end position="292"/>
    </location>
</feature>
<evidence type="ECO:0000256" key="4">
    <source>
        <dbReference type="SAM" id="MobiDB-lite"/>
    </source>
</evidence>
<proteinExistence type="predicted"/>
<evidence type="ECO:0000313" key="6">
    <source>
        <dbReference type="EMBL" id="KAH8690778.1"/>
    </source>
</evidence>
<evidence type="ECO:0000256" key="3">
    <source>
        <dbReference type="PROSITE-ProRule" id="PRU00023"/>
    </source>
</evidence>
<dbReference type="GeneID" id="70251808"/>
<keyword evidence="7" id="KW-1185">Reference proteome</keyword>
<feature type="domain" description="Clr5" evidence="5">
    <location>
        <begin position="3"/>
        <end position="55"/>
    </location>
</feature>
<dbReference type="Pfam" id="PF12796">
    <property type="entry name" value="Ank_2"/>
    <property type="match status" value="3"/>
</dbReference>
<feature type="repeat" description="ANK" evidence="3">
    <location>
        <begin position="1001"/>
        <end position="1033"/>
    </location>
</feature>
<feature type="repeat" description="ANK" evidence="3">
    <location>
        <begin position="466"/>
        <end position="498"/>
    </location>
</feature>
<dbReference type="Pfam" id="PF14420">
    <property type="entry name" value="Clr5"/>
    <property type="match status" value="1"/>
</dbReference>
<feature type="repeat" description="ANK" evidence="3">
    <location>
        <begin position="1036"/>
        <end position="1068"/>
    </location>
</feature>
<dbReference type="PRINTS" id="PR01415">
    <property type="entry name" value="ANKYRIN"/>
</dbReference>
<evidence type="ECO:0000256" key="2">
    <source>
        <dbReference type="ARBA" id="ARBA00023043"/>
    </source>
</evidence>
<keyword evidence="1" id="KW-0677">Repeat</keyword>
<feature type="repeat" description="ANK" evidence="3">
    <location>
        <begin position="966"/>
        <end position="998"/>
    </location>
</feature>
<accession>A0AAD4KKX6</accession>
<feature type="compositionally biased region" description="Basic and acidic residues" evidence="4">
    <location>
        <begin position="282"/>
        <end position="292"/>
    </location>
</feature>
<keyword evidence="2 3" id="KW-0040">ANK repeat</keyword>
<protein>
    <submittedName>
        <fullName evidence="6">Ankyrin repeat-containing domain protein</fullName>
    </submittedName>
</protein>
<evidence type="ECO:0000256" key="1">
    <source>
        <dbReference type="ARBA" id="ARBA00022737"/>
    </source>
</evidence>
<dbReference type="InterPro" id="IPR036770">
    <property type="entry name" value="Ankyrin_rpt-contain_sf"/>
</dbReference>
<evidence type="ECO:0000259" key="5">
    <source>
        <dbReference type="Pfam" id="PF14420"/>
    </source>
</evidence>
<dbReference type="PROSITE" id="PS50088">
    <property type="entry name" value="ANK_REPEAT"/>
    <property type="match status" value="7"/>
</dbReference>
<dbReference type="PROSITE" id="PS50297">
    <property type="entry name" value="ANK_REP_REGION"/>
    <property type="match status" value="5"/>
</dbReference>
<dbReference type="RefSeq" id="XP_046066974.1">
    <property type="nucleotide sequence ID" value="XM_046221521.1"/>
</dbReference>
<reference evidence="6" key="1">
    <citation type="submission" date="2021-12" db="EMBL/GenBank/DDBJ databases">
        <title>Convergent genome expansion in fungi linked to evolution of root-endophyte symbiosis.</title>
        <authorList>
            <consortium name="DOE Joint Genome Institute"/>
            <person name="Ke Y.-H."/>
            <person name="Bonito G."/>
            <person name="Liao H.-L."/>
            <person name="Looney B."/>
            <person name="Rojas-Flechas A."/>
            <person name="Nash J."/>
            <person name="Hameed K."/>
            <person name="Schadt C."/>
            <person name="Martin F."/>
            <person name="Crous P.W."/>
            <person name="Miettinen O."/>
            <person name="Magnuson J.K."/>
            <person name="Labbe J."/>
            <person name="Jacobson D."/>
            <person name="Doktycz M.J."/>
            <person name="Veneault-Fourrey C."/>
            <person name="Kuo A."/>
            <person name="Mondo S."/>
            <person name="Calhoun S."/>
            <person name="Riley R."/>
            <person name="Ohm R."/>
            <person name="LaButti K."/>
            <person name="Andreopoulos B."/>
            <person name="Pangilinan J."/>
            <person name="Nolan M."/>
            <person name="Tritt A."/>
            <person name="Clum A."/>
            <person name="Lipzen A."/>
            <person name="Daum C."/>
            <person name="Barry K."/>
            <person name="Grigoriev I.V."/>
            <person name="Vilgalys R."/>
        </authorList>
    </citation>
    <scope>NUCLEOTIDE SEQUENCE</scope>
    <source>
        <strain evidence="6">PMI_201</strain>
    </source>
</reference>
<comment type="caution">
    <text evidence="6">The sequence shown here is derived from an EMBL/GenBank/DDBJ whole genome shotgun (WGS) entry which is preliminary data.</text>
</comment>
<dbReference type="Gene3D" id="1.25.40.20">
    <property type="entry name" value="Ankyrin repeat-containing domain"/>
    <property type="match status" value="3"/>
</dbReference>
<evidence type="ECO:0000313" key="7">
    <source>
        <dbReference type="Proteomes" id="UP001201262"/>
    </source>
</evidence>
<dbReference type="SUPFAM" id="SSF48403">
    <property type="entry name" value="Ankyrin repeat"/>
    <property type="match status" value="3"/>
</dbReference>